<comment type="similarity">
    <text evidence="1">Belongs to the 4-hydroxybenzoyl-CoA thioesterase family.</text>
</comment>
<evidence type="ECO:0000256" key="2">
    <source>
        <dbReference type="ARBA" id="ARBA00022801"/>
    </source>
</evidence>
<dbReference type="GO" id="GO:0047617">
    <property type="term" value="F:fatty acyl-CoA hydrolase activity"/>
    <property type="evidence" value="ECO:0007669"/>
    <property type="project" value="TreeGrafter"/>
</dbReference>
<protein>
    <submittedName>
        <fullName evidence="3">Acyl-CoA thioesterase</fullName>
    </submittedName>
</protein>
<evidence type="ECO:0000313" key="3">
    <source>
        <dbReference type="EMBL" id="KAA5544633.1"/>
    </source>
</evidence>
<reference evidence="3 4" key="1">
    <citation type="submission" date="2019-08" db="EMBL/GenBank/DDBJ databases">
        <authorList>
            <person name="Dhanesh K."/>
            <person name="Kumar G."/>
            <person name="Sasikala C."/>
            <person name="Venkata Ramana C."/>
        </authorList>
    </citation>
    <scope>NUCLEOTIDE SEQUENCE [LARGE SCALE GENOMIC DNA]</scope>
    <source>
        <strain evidence="3 4">JC645</strain>
    </source>
</reference>
<dbReference type="Gene3D" id="3.10.129.10">
    <property type="entry name" value="Hotdog Thioesterase"/>
    <property type="match status" value="1"/>
</dbReference>
<dbReference type="CDD" id="cd00586">
    <property type="entry name" value="4HBT"/>
    <property type="match status" value="1"/>
</dbReference>
<dbReference type="Pfam" id="PF13279">
    <property type="entry name" value="4HBT_2"/>
    <property type="match status" value="1"/>
</dbReference>
<dbReference type="InterPro" id="IPR050563">
    <property type="entry name" value="4-hydroxybenzoyl-CoA_TE"/>
</dbReference>
<proteinExistence type="inferred from homology"/>
<name>A0A5M6DB86_9BACT</name>
<dbReference type="InterPro" id="IPR006684">
    <property type="entry name" value="YbgC/YbaW"/>
</dbReference>
<evidence type="ECO:0000313" key="4">
    <source>
        <dbReference type="Proteomes" id="UP000324479"/>
    </source>
</evidence>
<comment type="caution">
    <text evidence="3">The sequence shown here is derived from an EMBL/GenBank/DDBJ whole genome shotgun (WGS) entry which is preliminary data.</text>
</comment>
<evidence type="ECO:0000256" key="1">
    <source>
        <dbReference type="ARBA" id="ARBA00005953"/>
    </source>
</evidence>
<dbReference type="Proteomes" id="UP000324479">
    <property type="component" value="Unassembled WGS sequence"/>
</dbReference>
<dbReference type="SUPFAM" id="SSF54637">
    <property type="entry name" value="Thioesterase/thiol ester dehydrase-isomerase"/>
    <property type="match status" value="1"/>
</dbReference>
<accession>A0A5M6DB86</accession>
<dbReference type="PIRSF" id="PIRSF003230">
    <property type="entry name" value="YbgC"/>
    <property type="match status" value="1"/>
</dbReference>
<dbReference type="RefSeq" id="WP_150076247.1">
    <property type="nucleotide sequence ID" value="NZ_VWOX01000004.1"/>
</dbReference>
<keyword evidence="4" id="KW-1185">Reference proteome</keyword>
<dbReference type="PANTHER" id="PTHR31793">
    <property type="entry name" value="4-HYDROXYBENZOYL-COA THIOESTERASE FAMILY MEMBER"/>
    <property type="match status" value="1"/>
</dbReference>
<dbReference type="AlphaFoldDB" id="A0A5M6DB86"/>
<dbReference type="PANTHER" id="PTHR31793:SF37">
    <property type="entry name" value="ACYL-COA THIOESTER HYDROLASE YBGC"/>
    <property type="match status" value="1"/>
</dbReference>
<dbReference type="EMBL" id="VWOX01000004">
    <property type="protein sequence ID" value="KAA5544633.1"/>
    <property type="molecule type" value="Genomic_DNA"/>
</dbReference>
<gene>
    <name evidence="3" type="ORF">FYK55_10005</name>
</gene>
<keyword evidence="2" id="KW-0378">Hydrolase</keyword>
<sequence length="145" mass="17275">MTHDSLRFYTHEFRVAYHQTDGQRRVHHSNYLNYFEDARVEMLRAGGVQYKDIEDSGCLLVVTEMNVRYFAAAEFDDWLRLEVELTEIRKVRLRHRYEVFRDQLLIASAESTIASVGRDGRPKKLPQKFLDYARLAWPRDHQKPT</sequence>
<organism evidence="3 4">
    <name type="scientific">Roseiconus nitratireducens</name>
    <dbReference type="NCBI Taxonomy" id="2605748"/>
    <lineage>
        <taxon>Bacteria</taxon>
        <taxon>Pseudomonadati</taxon>
        <taxon>Planctomycetota</taxon>
        <taxon>Planctomycetia</taxon>
        <taxon>Pirellulales</taxon>
        <taxon>Pirellulaceae</taxon>
        <taxon>Roseiconus</taxon>
    </lineage>
</organism>
<dbReference type="NCBIfam" id="TIGR00051">
    <property type="entry name" value="YbgC/FadM family acyl-CoA thioesterase"/>
    <property type="match status" value="1"/>
</dbReference>
<dbReference type="InterPro" id="IPR029069">
    <property type="entry name" value="HotDog_dom_sf"/>
</dbReference>